<accession>A0A6A7N1R8</accession>
<comment type="caution">
    <text evidence="1">The sequence shown here is derived from an EMBL/GenBank/DDBJ whole genome shotgun (WGS) entry which is preliminary data.</text>
</comment>
<name>A0A6A7N1R8_9BURK</name>
<dbReference type="Proteomes" id="UP000440498">
    <property type="component" value="Unassembled WGS sequence"/>
</dbReference>
<reference evidence="1 2" key="1">
    <citation type="submission" date="2019-10" db="EMBL/GenBank/DDBJ databases">
        <title>Two novel species isolated from a subtropical stream in China.</title>
        <authorList>
            <person name="Lu H."/>
        </authorList>
    </citation>
    <scope>NUCLEOTIDE SEQUENCE [LARGE SCALE GENOMIC DNA]</scope>
    <source>
        <strain evidence="1 2">FT29W</strain>
    </source>
</reference>
<organism evidence="1 2">
    <name type="scientific">Rugamonas aquatica</name>
    <dbReference type="NCBI Taxonomy" id="2743357"/>
    <lineage>
        <taxon>Bacteria</taxon>
        <taxon>Pseudomonadati</taxon>
        <taxon>Pseudomonadota</taxon>
        <taxon>Betaproteobacteria</taxon>
        <taxon>Burkholderiales</taxon>
        <taxon>Oxalobacteraceae</taxon>
        <taxon>Telluria group</taxon>
        <taxon>Rugamonas</taxon>
    </lineage>
</organism>
<dbReference type="AlphaFoldDB" id="A0A6A7N1R8"/>
<evidence type="ECO:0000313" key="1">
    <source>
        <dbReference type="EMBL" id="MQA38778.1"/>
    </source>
</evidence>
<protein>
    <submittedName>
        <fullName evidence="1">Uncharacterized protein</fullName>
    </submittedName>
</protein>
<sequence length="138" mass="15487">MELTEEMDLLLEQAEATVQRYLKTEPGFPVFALVMHNPEEVVALVADGFDDLRTAIGGLLKQVLPMAAQGDVMATLICSSMLANPDVDDGWQAAMFDIEDRQRNRAYVVMPYRKRDYGGCQYRPMEFSRGQSQIFSGS</sequence>
<gene>
    <name evidence="1" type="ORF">GEV02_11490</name>
</gene>
<evidence type="ECO:0000313" key="2">
    <source>
        <dbReference type="Proteomes" id="UP000440498"/>
    </source>
</evidence>
<dbReference type="RefSeq" id="WP_152838135.1">
    <property type="nucleotide sequence ID" value="NZ_WHUG01000004.1"/>
</dbReference>
<proteinExistence type="predicted"/>
<keyword evidence="2" id="KW-1185">Reference proteome</keyword>
<dbReference type="EMBL" id="WHUG01000004">
    <property type="protein sequence ID" value="MQA38778.1"/>
    <property type="molecule type" value="Genomic_DNA"/>
</dbReference>